<feature type="region of interest" description="Disordered" evidence="1">
    <location>
        <begin position="13"/>
        <end position="35"/>
    </location>
</feature>
<comment type="caution">
    <text evidence="2">The sequence shown here is derived from an EMBL/GenBank/DDBJ whole genome shotgun (WGS) entry which is preliminary data.</text>
</comment>
<organism evidence="2 3">
    <name type="scientific">Clostridium punense</name>
    <dbReference type="NCBI Taxonomy" id="1054297"/>
    <lineage>
        <taxon>Bacteria</taxon>
        <taxon>Bacillati</taxon>
        <taxon>Bacillota</taxon>
        <taxon>Clostridia</taxon>
        <taxon>Eubacteriales</taxon>
        <taxon>Clostridiaceae</taxon>
        <taxon>Clostridium</taxon>
    </lineage>
</organism>
<gene>
    <name evidence="2" type="ORF">J2Z44_004318</name>
</gene>
<dbReference type="EMBL" id="JAGGLL010000077">
    <property type="protein sequence ID" value="MBP2024447.1"/>
    <property type="molecule type" value="Genomic_DNA"/>
</dbReference>
<dbReference type="Proteomes" id="UP001519308">
    <property type="component" value="Unassembled WGS sequence"/>
</dbReference>
<proteinExistence type="predicted"/>
<sequence>MLNSINYGSDVALELDNDQGFEDDDVMEEDLEDEI</sequence>
<reference evidence="2 3" key="1">
    <citation type="submission" date="2021-03" db="EMBL/GenBank/DDBJ databases">
        <title>Genomic Encyclopedia of Type Strains, Phase IV (KMG-IV): sequencing the most valuable type-strain genomes for metagenomic binning, comparative biology and taxonomic classification.</title>
        <authorList>
            <person name="Goeker M."/>
        </authorList>
    </citation>
    <scope>NUCLEOTIDE SEQUENCE [LARGE SCALE GENOMIC DNA]</scope>
    <source>
        <strain evidence="2 3">DSM 28650</strain>
    </source>
</reference>
<evidence type="ECO:0000313" key="2">
    <source>
        <dbReference type="EMBL" id="MBP2024447.1"/>
    </source>
</evidence>
<evidence type="ECO:0000313" key="3">
    <source>
        <dbReference type="Proteomes" id="UP001519308"/>
    </source>
</evidence>
<name>A0ABS4K9I5_9CLOT</name>
<accession>A0ABS4K9I5</accession>
<protein>
    <submittedName>
        <fullName evidence="2">Uncharacterized protein</fullName>
    </submittedName>
</protein>
<evidence type="ECO:0000256" key="1">
    <source>
        <dbReference type="SAM" id="MobiDB-lite"/>
    </source>
</evidence>
<keyword evidence="3" id="KW-1185">Reference proteome</keyword>